<reference evidence="3" key="1">
    <citation type="journal article" date="2019" name="Int. J. Syst. Evol. Microbiol.">
        <title>The Global Catalogue of Microorganisms (GCM) 10K type strain sequencing project: providing services to taxonomists for standard genome sequencing and annotation.</title>
        <authorList>
            <consortium name="The Broad Institute Genomics Platform"/>
            <consortium name="The Broad Institute Genome Sequencing Center for Infectious Disease"/>
            <person name="Wu L."/>
            <person name="Ma J."/>
        </authorList>
    </citation>
    <scope>NUCLEOTIDE SEQUENCE [LARGE SCALE GENOMIC DNA]</scope>
    <source>
        <strain evidence="3">CCUG 50347</strain>
    </source>
</reference>
<name>A0ABV9RCK2_9PSEU</name>
<evidence type="ECO:0000313" key="2">
    <source>
        <dbReference type="EMBL" id="MFC4830927.1"/>
    </source>
</evidence>
<dbReference type="EMBL" id="JBHSIM010000002">
    <property type="protein sequence ID" value="MFC4830927.1"/>
    <property type="molecule type" value="Genomic_DNA"/>
</dbReference>
<comment type="caution">
    <text evidence="2">The sequence shown here is derived from an EMBL/GenBank/DDBJ whole genome shotgun (WGS) entry which is preliminary data.</text>
</comment>
<feature type="transmembrane region" description="Helical" evidence="1">
    <location>
        <begin position="138"/>
        <end position="162"/>
    </location>
</feature>
<evidence type="ECO:0000256" key="1">
    <source>
        <dbReference type="SAM" id="Phobius"/>
    </source>
</evidence>
<protein>
    <submittedName>
        <fullName evidence="2">DUF389 domain-containing protein</fullName>
    </submittedName>
</protein>
<feature type="transmembrane region" description="Helical" evidence="1">
    <location>
        <begin position="113"/>
        <end position="132"/>
    </location>
</feature>
<gene>
    <name evidence="2" type="ORF">ACFPEL_00775</name>
</gene>
<dbReference type="InterPro" id="IPR005240">
    <property type="entry name" value="DUF389"/>
</dbReference>
<dbReference type="PANTHER" id="PTHR20992:SF9">
    <property type="entry name" value="AT15442P-RELATED"/>
    <property type="match status" value="1"/>
</dbReference>
<organism evidence="2 3">
    <name type="scientific">Actinomycetospora chibensis</name>
    <dbReference type="NCBI Taxonomy" id="663606"/>
    <lineage>
        <taxon>Bacteria</taxon>
        <taxon>Bacillati</taxon>
        <taxon>Actinomycetota</taxon>
        <taxon>Actinomycetes</taxon>
        <taxon>Pseudonocardiales</taxon>
        <taxon>Pseudonocardiaceae</taxon>
        <taxon>Actinomycetospora</taxon>
    </lineage>
</organism>
<keyword evidence="1" id="KW-1133">Transmembrane helix</keyword>
<evidence type="ECO:0000313" key="3">
    <source>
        <dbReference type="Proteomes" id="UP001595909"/>
    </source>
</evidence>
<feature type="transmembrane region" description="Helical" evidence="1">
    <location>
        <begin position="243"/>
        <end position="267"/>
    </location>
</feature>
<feature type="transmembrane region" description="Helical" evidence="1">
    <location>
        <begin position="279"/>
        <end position="296"/>
    </location>
</feature>
<proteinExistence type="predicted"/>
<feature type="transmembrane region" description="Helical" evidence="1">
    <location>
        <begin position="219"/>
        <end position="236"/>
    </location>
</feature>
<keyword evidence="3" id="KW-1185">Reference proteome</keyword>
<keyword evidence="1" id="KW-0472">Membrane</keyword>
<keyword evidence="1" id="KW-0812">Transmembrane</keyword>
<accession>A0ABV9RCK2</accession>
<dbReference type="Pfam" id="PF04087">
    <property type="entry name" value="DUF389"/>
    <property type="match status" value="1"/>
</dbReference>
<dbReference type="Proteomes" id="UP001595909">
    <property type="component" value="Unassembled WGS sequence"/>
</dbReference>
<sequence>MHHQIDVTVPAAATDEVLGELEDHDGVLALTLQRGGSLKPAGDVLSLHVLNRSIDSVLSTVDRAREHGPVTVATVRTESVVATGAQEAIEDDADESPWEEFERTLRHHGRMSVNYLVLMALGGAIAVAGLLSPPVPQALALAASAIIAPAFEPVAKLGLALIRADLYRIRRALVSVLVGYALLAAAGGVAFLVLRALGLAKPGVLAGSEGVHMVMDPTAADWLVGAGGALAGLVIITSFREAVLAGALIALALVPAAGLVGVGLAAGDLEVALGGLKRAGADMGLVVVLGGAVVLVKDRLQHHGRRPLA</sequence>
<dbReference type="RefSeq" id="WP_274190320.1">
    <property type="nucleotide sequence ID" value="NZ_BAABHN010000002.1"/>
</dbReference>
<dbReference type="PANTHER" id="PTHR20992">
    <property type="entry name" value="AT15442P-RELATED"/>
    <property type="match status" value="1"/>
</dbReference>
<feature type="transmembrane region" description="Helical" evidence="1">
    <location>
        <begin position="174"/>
        <end position="199"/>
    </location>
</feature>